<evidence type="ECO:0000256" key="8">
    <source>
        <dbReference type="ARBA" id="ARBA00022692"/>
    </source>
</evidence>
<proteinExistence type="inferred from homology"/>
<evidence type="ECO:0000256" key="12">
    <source>
        <dbReference type="ARBA" id="ARBA00023026"/>
    </source>
</evidence>
<evidence type="ECO:0000256" key="6">
    <source>
        <dbReference type="ARBA" id="ARBA00022525"/>
    </source>
</evidence>
<keyword evidence="8" id="KW-0812">Transmembrane</keyword>
<keyword evidence="14" id="KW-0472">Membrane</keyword>
<keyword evidence="5" id="KW-1032">Host cell membrane</keyword>
<dbReference type="InterPro" id="IPR035390">
    <property type="entry name" value="Thiol_cytolys_C"/>
</dbReference>
<evidence type="ECO:0000256" key="11">
    <source>
        <dbReference type="ARBA" id="ARBA00022870"/>
    </source>
</evidence>
<evidence type="ECO:0000256" key="1">
    <source>
        <dbReference type="ARBA" id="ARBA00004598"/>
    </source>
</evidence>
<evidence type="ECO:0000256" key="15">
    <source>
        <dbReference type="ARBA" id="ARBA00030056"/>
    </source>
</evidence>
<keyword evidence="9" id="KW-0354">Hemolysis</keyword>
<evidence type="ECO:0000256" key="2">
    <source>
        <dbReference type="ARBA" id="ARBA00004613"/>
    </source>
</evidence>
<evidence type="ECO:0000259" key="16">
    <source>
        <dbReference type="Pfam" id="PF17440"/>
    </source>
</evidence>
<evidence type="ECO:0000256" key="9">
    <source>
        <dbReference type="ARBA" id="ARBA00022735"/>
    </source>
</evidence>
<evidence type="ECO:0000256" key="4">
    <source>
        <dbReference type="ARBA" id="ARBA00022452"/>
    </source>
</evidence>
<dbReference type="SUPFAM" id="SSF56978">
    <property type="entry name" value="Perfringolysin"/>
    <property type="match status" value="1"/>
</dbReference>
<dbReference type="EMBL" id="CAATHU010000021">
    <property type="protein sequence ID" value="VNQ30392.1"/>
    <property type="molecule type" value="Genomic_DNA"/>
</dbReference>
<comment type="similarity">
    <text evidence="3">Belongs to the cholesterol-dependent cytolysin family.</text>
</comment>
<dbReference type="GO" id="GO:0020002">
    <property type="term" value="C:host cell plasma membrane"/>
    <property type="evidence" value="ECO:0007669"/>
    <property type="project" value="UniProtKB-SubCell"/>
</dbReference>
<evidence type="ECO:0000256" key="13">
    <source>
        <dbReference type="ARBA" id="ARBA00023121"/>
    </source>
</evidence>
<dbReference type="InterPro" id="IPR001869">
    <property type="entry name" value="Thiol_cytolysin"/>
</dbReference>
<evidence type="ECO:0000256" key="10">
    <source>
        <dbReference type="ARBA" id="ARBA00022852"/>
    </source>
</evidence>
<comment type="subcellular location">
    <subcellularLocation>
        <location evidence="1">Host cell membrane</location>
        <topology evidence="1">Multi-pass membrane protein</topology>
    </subcellularLocation>
    <subcellularLocation>
        <location evidence="2">Secreted</location>
    </subcellularLocation>
</comment>
<dbReference type="InterPro" id="IPR036359">
    <property type="entry name" value="Thiol_cytolysin_sf"/>
</dbReference>
<keyword evidence="7" id="KW-0800">Toxin</keyword>
<dbReference type="InterPro" id="IPR038700">
    <property type="entry name" value="Thiol_cytolys_C_sf"/>
</dbReference>
<accession>A0A4J2BLE1</accession>
<dbReference type="GO" id="GO:0031640">
    <property type="term" value="P:killing of cells of another organism"/>
    <property type="evidence" value="ECO:0007669"/>
    <property type="project" value="UniProtKB-KW"/>
</dbReference>
<gene>
    <name evidence="17" type="primary">ply_2</name>
    <name evidence="17" type="ORF">SAMEA2341614_01892</name>
</gene>
<dbReference type="GO" id="GO:0015485">
    <property type="term" value="F:cholesterol binding"/>
    <property type="evidence" value="ECO:0007669"/>
    <property type="project" value="InterPro"/>
</dbReference>
<organism evidence="17">
    <name type="scientific">Streptococcus pneumoniae</name>
    <dbReference type="NCBI Taxonomy" id="1313"/>
    <lineage>
        <taxon>Bacteria</taxon>
        <taxon>Bacillati</taxon>
        <taxon>Bacillota</taxon>
        <taxon>Bacilli</taxon>
        <taxon>Lactobacillales</taxon>
        <taxon>Streptococcaceae</taxon>
        <taxon>Streptococcus</taxon>
    </lineage>
</organism>
<protein>
    <recommendedName>
        <fullName evidence="15">Thiol-activated cytolysin</fullName>
    </recommendedName>
</protein>
<dbReference type="GO" id="GO:0090729">
    <property type="term" value="F:toxin activity"/>
    <property type="evidence" value="ECO:0007669"/>
    <property type="project" value="UniProtKB-KW"/>
</dbReference>
<keyword evidence="4" id="KW-1134">Transmembrane beta strand</keyword>
<dbReference type="AlphaFoldDB" id="A0A4J2BLE1"/>
<dbReference type="Pfam" id="PF17440">
    <property type="entry name" value="Thiol_cytolys_C"/>
    <property type="match status" value="1"/>
</dbReference>
<evidence type="ECO:0000313" key="17">
    <source>
        <dbReference type="EMBL" id="VNQ30392.1"/>
    </source>
</evidence>
<keyword evidence="12" id="KW-0843">Virulence</keyword>
<sequence length="170" mass="19462">MSAQITINHKKARYVRIELEGYNALSLAEVEVFRFIATNAETATQVSKPVQPISQTPVKDKILTIQHSGAYIAHYSITWEEVTVDKDGNQVVRSHSWEGNGRNQTAGFVLNLPIKENMRNLRVKIEKKTGLLWNRWQTIYENRPILAQPHRKITHWGTTLNSKVSDDDVL</sequence>
<dbReference type="Gene3D" id="2.60.40.1430">
    <property type="entry name" value="Perfringolysin, domain 4"/>
    <property type="match status" value="1"/>
</dbReference>
<reference evidence="17" key="1">
    <citation type="submission" date="2019-04" db="EMBL/GenBank/DDBJ databases">
        <authorList>
            <consortium name="Pathogen Informatics"/>
        </authorList>
    </citation>
    <scope>NUCLEOTIDE SEQUENCE</scope>
    <source>
        <strain evidence="17">GPSC176</strain>
    </source>
</reference>
<dbReference type="PRINTS" id="PR01400">
    <property type="entry name" value="TACYTOLYSIN"/>
</dbReference>
<dbReference type="Gene3D" id="2.60.120.260">
    <property type="entry name" value="Galactose-binding domain-like"/>
    <property type="match status" value="1"/>
</dbReference>
<keyword evidence="6" id="KW-0964">Secreted</keyword>
<keyword evidence="11" id="KW-1043">Host membrane</keyword>
<name>A0A4J2BLE1_STREE</name>
<keyword evidence="13" id="KW-0446">Lipid-binding</keyword>
<dbReference type="GO" id="GO:0005576">
    <property type="term" value="C:extracellular region"/>
    <property type="evidence" value="ECO:0007669"/>
    <property type="project" value="UniProtKB-SubCell"/>
</dbReference>
<evidence type="ECO:0000256" key="5">
    <source>
        <dbReference type="ARBA" id="ARBA00022511"/>
    </source>
</evidence>
<evidence type="ECO:0000256" key="3">
    <source>
        <dbReference type="ARBA" id="ARBA00008503"/>
    </source>
</evidence>
<keyword evidence="10" id="KW-0204">Cytolysis</keyword>
<evidence type="ECO:0000256" key="7">
    <source>
        <dbReference type="ARBA" id="ARBA00022656"/>
    </source>
</evidence>
<evidence type="ECO:0000256" key="14">
    <source>
        <dbReference type="ARBA" id="ARBA00023136"/>
    </source>
</evidence>
<feature type="domain" description="Thiol-activated cytolysin C-terminal" evidence="16">
    <location>
        <begin position="63"/>
        <end position="162"/>
    </location>
</feature>